<feature type="compositionally biased region" description="Low complexity" evidence="4">
    <location>
        <begin position="996"/>
        <end position="1019"/>
    </location>
</feature>
<reference evidence="6 7" key="1">
    <citation type="journal article" date="2019" name="Sci. Rep.">
        <title>Comparative genomics of chytrid fungi reveal insights into the obligate biotrophic and pathogenic lifestyle of Synchytrium endobioticum.</title>
        <authorList>
            <person name="van de Vossenberg B.T.L.H."/>
            <person name="Warris S."/>
            <person name="Nguyen H.D.T."/>
            <person name="van Gent-Pelzer M.P.E."/>
            <person name="Joly D.L."/>
            <person name="van de Geest H.C."/>
            <person name="Bonants P.J.M."/>
            <person name="Smith D.S."/>
            <person name="Levesque C.A."/>
            <person name="van der Lee T.A.J."/>
        </authorList>
    </citation>
    <scope>NUCLEOTIDE SEQUENCE [LARGE SCALE GENOMIC DNA]</scope>
    <source>
        <strain evidence="6 7">CBS 809.83</strain>
    </source>
</reference>
<feature type="compositionally biased region" description="Basic residues" evidence="4">
    <location>
        <begin position="1446"/>
        <end position="1457"/>
    </location>
</feature>
<evidence type="ECO:0000256" key="4">
    <source>
        <dbReference type="SAM" id="MobiDB-lite"/>
    </source>
</evidence>
<feature type="compositionally biased region" description="Low complexity" evidence="4">
    <location>
        <begin position="1242"/>
        <end position="1258"/>
    </location>
</feature>
<feature type="compositionally biased region" description="Low complexity" evidence="4">
    <location>
        <begin position="1306"/>
        <end position="1327"/>
    </location>
</feature>
<comment type="caution">
    <text evidence="6">The sequence shown here is derived from an EMBL/GenBank/DDBJ whole genome shotgun (WGS) entry which is preliminary data.</text>
</comment>
<feature type="compositionally biased region" description="Polar residues" evidence="4">
    <location>
        <begin position="883"/>
        <end position="892"/>
    </location>
</feature>
<feature type="region of interest" description="Disordered" evidence="4">
    <location>
        <begin position="996"/>
        <end position="1076"/>
    </location>
</feature>
<feature type="compositionally biased region" description="Low complexity" evidence="4">
    <location>
        <begin position="1404"/>
        <end position="1413"/>
    </location>
</feature>
<dbReference type="EMBL" id="QEAQ01000169">
    <property type="protein sequence ID" value="TPX54132.1"/>
    <property type="molecule type" value="Genomic_DNA"/>
</dbReference>
<dbReference type="STRING" id="109895.A0A507DSA0"/>
<dbReference type="InterPro" id="IPR036427">
    <property type="entry name" value="Bromodomain-like_sf"/>
</dbReference>
<dbReference type="PANTHER" id="PTHR45926">
    <property type="entry name" value="OSJNBA0053K19.4 PROTEIN"/>
    <property type="match status" value="1"/>
</dbReference>
<feature type="compositionally biased region" description="Acidic residues" evidence="4">
    <location>
        <begin position="548"/>
        <end position="560"/>
    </location>
</feature>
<evidence type="ECO:0000313" key="7">
    <source>
        <dbReference type="Proteomes" id="UP000318582"/>
    </source>
</evidence>
<feature type="region of interest" description="Disordered" evidence="4">
    <location>
        <begin position="1428"/>
        <end position="1457"/>
    </location>
</feature>
<feature type="region of interest" description="Disordered" evidence="4">
    <location>
        <begin position="863"/>
        <end position="892"/>
    </location>
</feature>
<dbReference type="SUPFAM" id="SSF47370">
    <property type="entry name" value="Bromodomain"/>
    <property type="match status" value="1"/>
</dbReference>
<feature type="compositionally biased region" description="Basic and acidic residues" evidence="4">
    <location>
        <begin position="1369"/>
        <end position="1383"/>
    </location>
</feature>
<feature type="compositionally biased region" description="Polar residues" evidence="4">
    <location>
        <begin position="1384"/>
        <end position="1397"/>
    </location>
</feature>
<proteinExistence type="predicted"/>
<name>A0A507DSA0_9FUNG</name>
<feature type="compositionally biased region" description="Polar residues" evidence="4">
    <location>
        <begin position="863"/>
        <end position="874"/>
    </location>
</feature>
<organism evidence="6 7">
    <name type="scientific">Powellomyces hirtus</name>
    <dbReference type="NCBI Taxonomy" id="109895"/>
    <lineage>
        <taxon>Eukaryota</taxon>
        <taxon>Fungi</taxon>
        <taxon>Fungi incertae sedis</taxon>
        <taxon>Chytridiomycota</taxon>
        <taxon>Chytridiomycota incertae sedis</taxon>
        <taxon>Chytridiomycetes</taxon>
        <taxon>Spizellomycetales</taxon>
        <taxon>Powellomycetaceae</taxon>
        <taxon>Powellomyces</taxon>
    </lineage>
</organism>
<dbReference type="Pfam" id="PF00439">
    <property type="entry name" value="Bromodomain"/>
    <property type="match status" value="1"/>
</dbReference>
<feature type="coiled-coil region" evidence="3">
    <location>
        <begin position="428"/>
        <end position="456"/>
    </location>
</feature>
<gene>
    <name evidence="6" type="ORF">PhCBS80983_g06036</name>
</gene>
<evidence type="ECO:0000256" key="1">
    <source>
        <dbReference type="ARBA" id="ARBA00023117"/>
    </source>
</evidence>
<keyword evidence="7" id="KW-1185">Reference proteome</keyword>
<evidence type="ECO:0000256" key="2">
    <source>
        <dbReference type="PROSITE-ProRule" id="PRU00035"/>
    </source>
</evidence>
<feature type="region of interest" description="Disordered" evidence="4">
    <location>
        <begin position="542"/>
        <end position="574"/>
    </location>
</feature>
<keyword evidence="3" id="KW-0175">Coiled coil</keyword>
<dbReference type="Proteomes" id="UP000318582">
    <property type="component" value="Unassembled WGS sequence"/>
</dbReference>
<protein>
    <recommendedName>
        <fullName evidence="5">Bromo domain-containing protein</fullName>
    </recommendedName>
</protein>
<feature type="compositionally biased region" description="Basic residues" evidence="4">
    <location>
        <begin position="787"/>
        <end position="799"/>
    </location>
</feature>
<dbReference type="CDD" id="cd04369">
    <property type="entry name" value="Bromodomain"/>
    <property type="match status" value="1"/>
</dbReference>
<dbReference type="PRINTS" id="PR00503">
    <property type="entry name" value="BROMODOMAIN"/>
</dbReference>
<feature type="compositionally biased region" description="Polar residues" evidence="4">
    <location>
        <begin position="1061"/>
        <end position="1076"/>
    </location>
</feature>
<dbReference type="PROSITE" id="PS50014">
    <property type="entry name" value="BROMODOMAIN_2"/>
    <property type="match status" value="1"/>
</dbReference>
<dbReference type="Gene3D" id="1.20.920.10">
    <property type="entry name" value="Bromodomain-like"/>
    <property type="match status" value="1"/>
</dbReference>
<feature type="compositionally biased region" description="Low complexity" evidence="4">
    <location>
        <begin position="48"/>
        <end position="62"/>
    </location>
</feature>
<feature type="region of interest" description="Disordered" evidence="4">
    <location>
        <begin position="787"/>
        <end position="823"/>
    </location>
</feature>
<dbReference type="InterPro" id="IPR001487">
    <property type="entry name" value="Bromodomain"/>
</dbReference>
<feature type="compositionally biased region" description="Polar residues" evidence="4">
    <location>
        <begin position="120"/>
        <end position="131"/>
    </location>
</feature>
<evidence type="ECO:0000313" key="6">
    <source>
        <dbReference type="EMBL" id="TPX54132.1"/>
    </source>
</evidence>
<sequence length="1457" mass="161613">MSASCEPLLSRRRNPHSQIWVEIVSKVSTPGPFKSKHAVSQQQPHLQRSPAATSTRISSASTSKRKRVPVGHSAAPTGVSLPHFPSASGKKTAVPANAKRKKVAHCPQDLSLDDPPLGSPSLSDNSSNCQKISGGASGRRISKRSSLSVEIISTSLSVDATPATFNHTLVHHPLFDNEKRQDKPSAIPAMIHFILFCHTLAELLEWFPIHVTFMEEELAKPDSLYIIHLIIKLLRKLGREPHTARLSNWDSALRDQALHRKSAVKWPADVTFAQLDLVVRMQLLSELCEWVLNAVRKDVKGSLLNQTRLLPIALEHVFARRKTFVYWHFPVGAFRQRFYCQVLDFRDGDDVDPVLHLADSLKPCAEFYLVASTAHAWSTFLHKALSSRVPAHQQLQSAFLKLKFEMASEDFDTRKGTGSPMLPPESILQELERDEAKWQREEAEAQEQRKARAEKRRIHADRLRLERKAAQEVGLVSMEDIAPPAANTRSQQAALATVLRNDDGTNSFPRRDSFSSMASGGDNMLDQEAAGEVFAIDTQASEALDGGDTQEQEGEQEEDRIIDRGPTPALQKEEECRIRRAMASQLWALHQDVEKHNFEQKSPATTTNGNHLPQWRRLTNQLEEPRLPEDSPCKPRLWIRNLNGVQYDSDFRSRKMDFLVKNACKHIVDGMKRHPSHEPFFEPVDLTAVEGYLKVVKHPMELKTVYVKLILNNYPNFQTFLDDVLLIFHNCRTFNKPLADIVYQCLQLELRFLELCCQLEIAVGHDGVGLDRVDPFLAFKKKTSVKKSVRTPRQRKPRARKSDLAEQTDTRAPTSKRPAKKKAAANALISLESDIPTGAVALPTWISSTSTRRGMDLFSLSTPSVGSPLEQDSGTMGGGQQHHPFTSHSPVVSNTNMTVETYRAMFAASSGHYSVDTAPISALPPTPMPATAASANSISFLLQDPVQPVAPRLSGVEILRVAQQTAATLLNMNAPTKGDLNSYPAQRMVSPPLLSQHALQPPDQHQHQQPQGEDSQQSCQHERANSFTEPGTAWPPLQIGDWVPPQELAAPGLYDPPSLSPQPTTAAHSNLSSRTVSPKTGFAFSAPLVGHLSLTMQQPDTSVAAALPSWPVPTGALTALKPSMSAPAPAAGHHLSWSSHPPPSQLAGGAAPTPIPSNPDDGSRGGLAASHPGSAVPHHPSFARQNGTGGPYAERRESQECHQQLQRQQQEQQQQLGRITLPPLLSRRSDEERGTYLATSLRNLQQPSQQQQDQQNRQQRNESWGSVHLPSGRNAMDAGTSHGASGFPNGLRLDAPPFELVQPAIQQQQQQKKNQQQQQTYDRSQQQWDAGQGARIQQQQQQLTYLSLGLPNAGDGVRPSHPTPMQQQQEREPQDYGHHRDPHQNNPTFTRPDTNPSYHYPPHQARQQLSSSASATNLTHAFIPPASAIPATTRTNPWSFHVPPDHHHHHHHQQRYP</sequence>
<dbReference type="GO" id="GO:0006325">
    <property type="term" value="P:chromatin organization"/>
    <property type="evidence" value="ECO:0007669"/>
    <property type="project" value="UniProtKB-ARBA"/>
</dbReference>
<keyword evidence="1 2" id="KW-0103">Bromodomain</keyword>
<feature type="region of interest" description="Disordered" evidence="4">
    <location>
        <begin position="31"/>
        <end position="138"/>
    </location>
</feature>
<evidence type="ECO:0000256" key="3">
    <source>
        <dbReference type="SAM" id="Coils"/>
    </source>
</evidence>
<feature type="compositionally biased region" description="Low complexity" evidence="4">
    <location>
        <begin position="1201"/>
        <end position="1215"/>
    </location>
</feature>
<feature type="region of interest" description="Disordered" evidence="4">
    <location>
        <begin position="1241"/>
        <end position="1413"/>
    </location>
</feature>
<feature type="domain" description="Bromo" evidence="5">
    <location>
        <begin position="672"/>
        <end position="742"/>
    </location>
</feature>
<dbReference type="SMART" id="SM00297">
    <property type="entry name" value="BROMO"/>
    <property type="match status" value="1"/>
</dbReference>
<dbReference type="PROSITE" id="PS00633">
    <property type="entry name" value="BROMODOMAIN_1"/>
    <property type="match status" value="1"/>
</dbReference>
<feature type="region of interest" description="Disordered" evidence="4">
    <location>
        <begin position="1123"/>
        <end position="1229"/>
    </location>
</feature>
<dbReference type="InterPro" id="IPR018359">
    <property type="entry name" value="Bromodomain_CS"/>
</dbReference>
<evidence type="ECO:0000259" key="5">
    <source>
        <dbReference type="PROSITE" id="PS50014"/>
    </source>
</evidence>
<accession>A0A507DSA0</accession>